<keyword evidence="2" id="KW-1185">Reference proteome</keyword>
<evidence type="ECO:0000313" key="1">
    <source>
        <dbReference type="EMBL" id="GGK28627.1"/>
    </source>
</evidence>
<protein>
    <recommendedName>
        <fullName evidence="3">DUF11 domain-containing protein</fullName>
    </recommendedName>
</protein>
<dbReference type="Proteomes" id="UP000662200">
    <property type="component" value="Unassembled WGS sequence"/>
</dbReference>
<proteinExistence type="predicted"/>
<dbReference type="RefSeq" id="WP_189114124.1">
    <property type="nucleotide sequence ID" value="NZ_BMQC01000006.1"/>
</dbReference>
<evidence type="ECO:0008006" key="3">
    <source>
        <dbReference type="Google" id="ProtNLM"/>
    </source>
</evidence>
<accession>A0A8J3BP57</accession>
<reference evidence="1" key="1">
    <citation type="journal article" date="2014" name="Int. J. Syst. Evol. Microbiol.">
        <title>Complete genome sequence of Corynebacterium casei LMG S-19264T (=DSM 44701T), isolated from a smear-ripened cheese.</title>
        <authorList>
            <consortium name="US DOE Joint Genome Institute (JGI-PGF)"/>
            <person name="Walter F."/>
            <person name="Albersmeier A."/>
            <person name="Kalinowski J."/>
            <person name="Ruckert C."/>
        </authorList>
    </citation>
    <scope>NUCLEOTIDE SEQUENCE</scope>
    <source>
        <strain evidence="1">JCM 3091</strain>
    </source>
</reference>
<gene>
    <name evidence="1" type="ORF">GCM10010124_21660</name>
</gene>
<comment type="caution">
    <text evidence="1">The sequence shown here is derived from an EMBL/GenBank/DDBJ whole genome shotgun (WGS) entry which is preliminary data.</text>
</comment>
<dbReference type="AlphaFoldDB" id="A0A8J3BP57"/>
<dbReference type="EMBL" id="BMQC01000006">
    <property type="protein sequence ID" value="GGK28627.1"/>
    <property type="molecule type" value="Genomic_DNA"/>
</dbReference>
<sequence>MRTHPVGHALVVLGLVGAVAAPVVGATAAPSVAASVYLYDVTVAAGGAAKAEELYVDTAGAPVTLNRATVTYDYRDAAAVVRLAAAADPADEDRWESCTAAPGRLTCRLPAGWTLRGEGDALPEVRVAAADGAALHAAGQVTTTLADPAIGTTAVTSRVRVGERADLRAAADPPLSAEVDGGFTRSLGVTNAGRRPVEGVVAVFEGTHHVVDADTDYGNCHYADGVLRYCYFAGPLAPGRTYRTSLPMHVAARAYAPGVQASTVTWLTRAEAEDAIDADSVGEPGDGAPLLLRLDRRAARVAPPAADHADGDRAPNTATAEIDVTGVNGTDVAVSGSTVHARPGDTVDLRVGYAVAGPAALEAPEGLRAVTAVDVTLPLGVTVVEDPDGCSEVGERTWRCYASARYLAVGAGEECAFTVKVNRIVDDGAGEVALVTDDPAVQHRSDDRSENDTAALRVLR</sequence>
<organism evidence="1 2">
    <name type="scientific">Pilimelia terevasa</name>
    <dbReference type="NCBI Taxonomy" id="53372"/>
    <lineage>
        <taxon>Bacteria</taxon>
        <taxon>Bacillati</taxon>
        <taxon>Actinomycetota</taxon>
        <taxon>Actinomycetes</taxon>
        <taxon>Micromonosporales</taxon>
        <taxon>Micromonosporaceae</taxon>
        <taxon>Pilimelia</taxon>
    </lineage>
</organism>
<reference evidence="1" key="2">
    <citation type="submission" date="2020-09" db="EMBL/GenBank/DDBJ databases">
        <authorList>
            <person name="Sun Q."/>
            <person name="Ohkuma M."/>
        </authorList>
    </citation>
    <scope>NUCLEOTIDE SEQUENCE</scope>
    <source>
        <strain evidence="1">JCM 3091</strain>
    </source>
</reference>
<evidence type="ECO:0000313" key="2">
    <source>
        <dbReference type="Proteomes" id="UP000662200"/>
    </source>
</evidence>
<name>A0A8J3BP57_9ACTN</name>